<keyword evidence="3" id="KW-0804">Transcription</keyword>
<dbReference type="CDD" id="cd00090">
    <property type="entry name" value="HTH_ARSR"/>
    <property type="match status" value="1"/>
</dbReference>
<dbReference type="SUPFAM" id="SSF46785">
    <property type="entry name" value="Winged helix' DNA-binding domain"/>
    <property type="match status" value="1"/>
</dbReference>
<dbReference type="PANTHER" id="PTHR42756:SF1">
    <property type="entry name" value="TRANSCRIPTIONAL REPRESSOR OF EMRAB OPERON"/>
    <property type="match status" value="1"/>
</dbReference>
<evidence type="ECO:0000259" key="4">
    <source>
        <dbReference type="PROSITE" id="PS50995"/>
    </source>
</evidence>
<evidence type="ECO:0000313" key="6">
    <source>
        <dbReference type="Proteomes" id="UP001589783"/>
    </source>
</evidence>
<accession>A0ABV6HDL4</accession>
<reference evidence="5 6" key="1">
    <citation type="submission" date="2024-09" db="EMBL/GenBank/DDBJ databases">
        <authorList>
            <person name="Sun Q."/>
            <person name="Mori K."/>
        </authorList>
    </citation>
    <scope>NUCLEOTIDE SEQUENCE [LARGE SCALE GENOMIC DNA]</scope>
    <source>
        <strain evidence="5 6">CCM 7957</strain>
    </source>
</reference>
<evidence type="ECO:0000256" key="1">
    <source>
        <dbReference type="ARBA" id="ARBA00023015"/>
    </source>
</evidence>
<dbReference type="InterPro" id="IPR000835">
    <property type="entry name" value="HTH_MarR-typ"/>
</dbReference>
<dbReference type="RefSeq" id="WP_382365728.1">
    <property type="nucleotide sequence ID" value="NZ_JBHLWV010000027.1"/>
</dbReference>
<keyword evidence="6" id="KW-1185">Reference proteome</keyword>
<dbReference type="PROSITE" id="PS50995">
    <property type="entry name" value="HTH_MARR_2"/>
    <property type="match status" value="1"/>
</dbReference>
<dbReference type="SMART" id="SM00347">
    <property type="entry name" value="HTH_MARR"/>
    <property type="match status" value="1"/>
</dbReference>
<keyword evidence="1" id="KW-0805">Transcription regulation</keyword>
<name>A0ABV6HDL4_9ACTN</name>
<comment type="caution">
    <text evidence="5">The sequence shown here is derived from an EMBL/GenBank/DDBJ whole genome shotgun (WGS) entry which is preliminary data.</text>
</comment>
<evidence type="ECO:0000256" key="2">
    <source>
        <dbReference type="ARBA" id="ARBA00023125"/>
    </source>
</evidence>
<gene>
    <name evidence="5" type="ORF">ACFFJD_15420</name>
</gene>
<evidence type="ECO:0000256" key="3">
    <source>
        <dbReference type="ARBA" id="ARBA00023163"/>
    </source>
</evidence>
<feature type="domain" description="HTH marR-type" evidence="4">
    <location>
        <begin position="1"/>
        <end position="146"/>
    </location>
</feature>
<proteinExistence type="predicted"/>
<keyword evidence="2" id="KW-0238">DNA-binding</keyword>
<evidence type="ECO:0000313" key="5">
    <source>
        <dbReference type="EMBL" id="MFC0316240.1"/>
    </source>
</evidence>
<organism evidence="5 6">
    <name type="scientific">Gordonia phosphorivorans</name>
    <dbReference type="NCBI Taxonomy" id="1056982"/>
    <lineage>
        <taxon>Bacteria</taxon>
        <taxon>Bacillati</taxon>
        <taxon>Actinomycetota</taxon>
        <taxon>Actinomycetes</taxon>
        <taxon>Mycobacteriales</taxon>
        <taxon>Gordoniaceae</taxon>
        <taxon>Gordonia</taxon>
    </lineage>
</organism>
<dbReference type="Proteomes" id="UP001589783">
    <property type="component" value="Unassembled WGS sequence"/>
</dbReference>
<dbReference type="InterPro" id="IPR036390">
    <property type="entry name" value="WH_DNA-bd_sf"/>
</dbReference>
<sequence length="155" mass="17165">MTERGALSPAQVKQWQDFVNAAWELHHGIRRRTDEVTNLTHSESRLLETLASAPRLRISDLSERTHIGMSTVSRQVARMIGAGYIAVADGTRGDARQKWVCITPEGRAAQAPINEARDQAVQELVFSVLSESEFGDFVDMFRRVGEKVAADGADD</sequence>
<dbReference type="EMBL" id="JBHLWV010000027">
    <property type="protein sequence ID" value="MFC0316240.1"/>
    <property type="molecule type" value="Genomic_DNA"/>
</dbReference>
<dbReference type="InterPro" id="IPR036388">
    <property type="entry name" value="WH-like_DNA-bd_sf"/>
</dbReference>
<dbReference type="PANTHER" id="PTHR42756">
    <property type="entry name" value="TRANSCRIPTIONAL REGULATOR, MARR"/>
    <property type="match status" value="1"/>
</dbReference>
<dbReference type="Gene3D" id="1.10.10.10">
    <property type="entry name" value="Winged helix-like DNA-binding domain superfamily/Winged helix DNA-binding domain"/>
    <property type="match status" value="1"/>
</dbReference>
<dbReference type="Pfam" id="PF12802">
    <property type="entry name" value="MarR_2"/>
    <property type="match status" value="1"/>
</dbReference>
<dbReference type="InterPro" id="IPR011991">
    <property type="entry name" value="ArsR-like_HTH"/>
</dbReference>
<protein>
    <submittedName>
        <fullName evidence="5">MarR family winged helix-turn-helix transcriptional regulator</fullName>
    </submittedName>
</protein>